<gene>
    <name evidence="3" type="ORF">FHR97_003129</name>
</gene>
<feature type="domain" description="eCIS core" evidence="2">
    <location>
        <begin position="99"/>
        <end position="175"/>
    </location>
</feature>
<evidence type="ECO:0000313" key="4">
    <source>
        <dbReference type="Proteomes" id="UP000518892"/>
    </source>
</evidence>
<dbReference type="Proteomes" id="UP000518892">
    <property type="component" value="Unassembled WGS sequence"/>
</dbReference>
<dbReference type="Pfam" id="PF13699">
    <property type="entry name" value="eCIS_core"/>
    <property type="match status" value="1"/>
</dbReference>
<evidence type="ECO:0000259" key="2">
    <source>
        <dbReference type="Pfam" id="PF13699"/>
    </source>
</evidence>
<name>A0A7W5EX17_9GAMM</name>
<evidence type="ECO:0000256" key="1">
    <source>
        <dbReference type="SAM" id="MobiDB-lite"/>
    </source>
</evidence>
<sequence length="1162" mass="126412">MEQSQAQKQTADAPEASRSRRTGVSAEAAATAQRQSHQPVYIEPRNTSFESEARHAASRFGGQPVDLTPSPFAASGRRAELGPELSRQLVDRLDQGGRPLPGEARQRMERHFHRKLDSVRIHDDPVAAEIGSAIDAHAFALRRHIFFRDGFAASNPQDLRVLAHELMHVLQQSEGASEGYVIQRDDPGDVEVSETWEGEGGDRGFALDFSQSDSLFTMPRLELPKINGKIKGKSRQDGITTTLIPSTDFTYTTRNEERDTAQRQLWTQRITENKTQIEEAIQAFIPNPSSESDSDPIYYLKVRATNQILSGTKAQLLARDELLIPNWNKRGRASFYHVDHYREHQLEGPDSIENVWLLEESANTSSGSRIRNTVLAEINDLFRRAREDNFFQGRNENRDVLRFSRTPRGQRLHFGRVVGGGEIGRNVDTWTVDEIIAAKHIRFGRRRLVQAMSLEELQERGLVAKGDGSPPTTVLWFLGKESGFFRRVDVSDLANPTYSGKPLGAEDDDFFKNFRIQSATLQQGLDPENLEPDQEVGSITGRVRGGVGTYYDRETGQKVSGDRIQVNTEIRLPLRFDRRYGYGAYIDRSGVRSSLMEARAELKGASPLELSEGGLSDAWAMELSATLTATHPMFEGFQATVGLTEYGIGLDVDIPTDRLDFSFFRVTEANLTIAMGDEGLLFGGAAAFELDQIGSGTVVAMGTAIEGTFDFDFDFVDPASTTVRYEDEAWSFDAELGITEGVVPGLQSGVIRVGIDEEGNFLFDGEALVQLPGQPEPATIEIGYSAEEGVSIGGTVTLDTSAWPAVENATVMVNVTYDPETSAWALGGTGSADFAIPGITGTLEATFDDGGLILRGQGDLAIGNATGTFDFAIGNYPVTEEGEFDQSGDPIDSFEAWGGGSISIEFGPYLTGTVGVRYTPEDEIVLAGGIALPPSIPLFDAIERERDLVNFPRVEFPIFGVTIPVVGSIGVFGFIGGRLRGYATIGPATLDDSRADIEYTLGDPDSAVIDGESHLNFGMDAGIELDIGGGLGLGAAVADLTGEVGITAALDFAVDSGADLSLDWTPLAGLSLDLDLHGSFTPSFRVGVYGRVAASVAIYGEVWSERWDETLASFGSGLAVSVLQPASWDEENGLELDFSQAVFTYPDIDVRRIAGDIMERIV</sequence>
<feature type="region of interest" description="Disordered" evidence="1">
    <location>
        <begin position="1"/>
        <end position="81"/>
    </location>
</feature>
<keyword evidence="4" id="KW-1185">Reference proteome</keyword>
<dbReference type="AlphaFoldDB" id="A0A7W5EX17"/>
<protein>
    <recommendedName>
        <fullName evidence="2">eCIS core domain-containing protein</fullName>
    </recommendedName>
</protein>
<proteinExistence type="predicted"/>
<dbReference type="RefSeq" id="WP_183384708.1">
    <property type="nucleotide sequence ID" value="NZ_JACHXR010000010.1"/>
</dbReference>
<dbReference type="InterPro" id="IPR025295">
    <property type="entry name" value="eCIS_core_dom"/>
</dbReference>
<organism evidence="3 4">
    <name type="scientific">Halomonas stenophila</name>
    <dbReference type="NCBI Taxonomy" id="795312"/>
    <lineage>
        <taxon>Bacteria</taxon>
        <taxon>Pseudomonadati</taxon>
        <taxon>Pseudomonadota</taxon>
        <taxon>Gammaproteobacteria</taxon>
        <taxon>Oceanospirillales</taxon>
        <taxon>Halomonadaceae</taxon>
        <taxon>Halomonas</taxon>
    </lineage>
</organism>
<evidence type="ECO:0000313" key="3">
    <source>
        <dbReference type="EMBL" id="MBB3232261.1"/>
    </source>
</evidence>
<reference evidence="3 4" key="1">
    <citation type="submission" date="2020-08" db="EMBL/GenBank/DDBJ databases">
        <title>Genomic Encyclopedia of Type Strains, Phase III (KMG-III): the genomes of soil and plant-associated and newly described type strains.</title>
        <authorList>
            <person name="Whitman W."/>
        </authorList>
    </citation>
    <scope>NUCLEOTIDE SEQUENCE [LARGE SCALE GENOMIC DNA]</scope>
    <source>
        <strain evidence="3 4">CECT 7744</strain>
    </source>
</reference>
<comment type="caution">
    <text evidence="3">The sequence shown here is derived from an EMBL/GenBank/DDBJ whole genome shotgun (WGS) entry which is preliminary data.</text>
</comment>
<accession>A0A7W5EX17</accession>
<feature type="compositionally biased region" description="Polar residues" evidence="1">
    <location>
        <begin position="1"/>
        <end position="10"/>
    </location>
</feature>
<dbReference type="EMBL" id="JACHXR010000010">
    <property type="protein sequence ID" value="MBB3232261.1"/>
    <property type="molecule type" value="Genomic_DNA"/>
</dbReference>